<comment type="similarity">
    <text evidence="3">Belongs to the HARBI1 family.</text>
</comment>
<dbReference type="GO" id="GO:0046872">
    <property type="term" value="F:metal ion binding"/>
    <property type="evidence" value="ECO:0007669"/>
    <property type="project" value="UniProtKB-KW"/>
</dbReference>
<evidence type="ECO:0000256" key="1">
    <source>
        <dbReference type="ARBA" id="ARBA00001968"/>
    </source>
</evidence>
<dbReference type="PANTHER" id="PTHR22930">
    <property type="match status" value="1"/>
</dbReference>
<dbReference type="InterPro" id="IPR027806">
    <property type="entry name" value="HARBI1_dom"/>
</dbReference>
<evidence type="ECO:0000256" key="6">
    <source>
        <dbReference type="ARBA" id="ARBA00022801"/>
    </source>
</evidence>
<evidence type="ECO:0000256" key="5">
    <source>
        <dbReference type="ARBA" id="ARBA00022723"/>
    </source>
</evidence>
<dbReference type="PANTHER" id="PTHR22930:SF199">
    <property type="entry name" value="PROTEIN ALP1-LIKE"/>
    <property type="match status" value="1"/>
</dbReference>
<dbReference type="GO" id="GO:0004518">
    <property type="term" value="F:nuclease activity"/>
    <property type="evidence" value="ECO:0007669"/>
    <property type="project" value="UniProtKB-KW"/>
</dbReference>
<evidence type="ECO:0000313" key="10">
    <source>
        <dbReference type="EMBL" id="KAK4746810.1"/>
    </source>
</evidence>
<keyword evidence="5" id="KW-0479">Metal-binding</keyword>
<feature type="domain" description="DDE Tnp4" evidence="9">
    <location>
        <begin position="324"/>
        <end position="481"/>
    </location>
</feature>
<keyword evidence="7" id="KW-0539">Nucleus</keyword>
<evidence type="ECO:0000256" key="7">
    <source>
        <dbReference type="ARBA" id="ARBA00023242"/>
    </source>
</evidence>
<comment type="cofactor">
    <cofactor evidence="1">
        <name>a divalent metal cation</name>
        <dbReference type="ChEBI" id="CHEBI:60240"/>
    </cofactor>
</comment>
<name>A0AAN7GIK7_9MYRT</name>
<keyword evidence="6" id="KW-0378">Hydrolase</keyword>
<dbReference type="GO" id="GO:0005634">
    <property type="term" value="C:nucleus"/>
    <property type="evidence" value="ECO:0007669"/>
    <property type="project" value="UniProtKB-SubCell"/>
</dbReference>
<dbReference type="Proteomes" id="UP001345219">
    <property type="component" value="Chromosome 20"/>
</dbReference>
<comment type="caution">
    <text evidence="10">The sequence shown here is derived from an EMBL/GenBank/DDBJ whole genome shotgun (WGS) entry which is preliminary data.</text>
</comment>
<sequence>MEVTEFPFLNQEFDCMHLLNLLQDMDSFDGGDDGAGGWNPPLSKRRRAEKGGFVQREEGGCDSFEADKDSVRKSSSGSPLRELLASFMLMEEGATARELNFQGDMSMVDANNQRKRAQPMTDYYQNQSNFYYTDQLSETSQSPPPPPLSYWSAAAPPATLALATAAEDQNMKKNRESSSAPARRLWVKDRSKDWWERVSSPDFPDAEFKRAFRMSRATFDMICQELDPAITKKNTTLRDAIPVHQRVAVCIWRLATGEPLRLVSKKFGLGISTCHKLILEVCTAIRDILLPKFIQWPANDEKLRSIKDEFEAISGIPNVGGSMYTTHIPIIAPKVSVSSYYNKRHTERNQKTSYSVTVQGVVDSKGIFTSVSIGWPGSLADDQVLEKSTLFKKATAGLFQNSTFVVGGSGYPLMDWVLVPYSHENMTWAQHAFNEKMDEALGVSKEAFCRLKSRWACLQKRTEVKLQDLPGILGACCVLHNICEMNGEEVESEQRFEVFDDEVVPENCIRSSPAVALARDQIAYNLFHHGRGGASTFQ</sequence>
<accession>A0AAN7GIK7</accession>
<evidence type="ECO:0000256" key="8">
    <source>
        <dbReference type="SAM" id="MobiDB-lite"/>
    </source>
</evidence>
<comment type="subcellular location">
    <subcellularLocation>
        <location evidence="2">Nucleus</location>
    </subcellularLocation>
</comment>
<dbReference type="InterPro" id="IPR045249">
    <property type="entry name" value="HARBI1-like"/>
</dbReference>
<keyword evidence="4" id="KW-0540">Nuclease</keyword>
<protein>
    <recommendedName>
        <fullName evidence="9">DDE Tnp4 domain-containing protein</fullName>
    </recommendedName>
</protein>
<proteinExistence type="inferred from homology"/>
<dbReference type="AlphaFoldDB" id="A0AAN7GIK7"/>
<evidence type="ECO:0000256" key="2">
    <source>
        <dbReference type="ARBA" id="ARBA00004123"/>
    </source>
</evidence>
<dbReference type="GO" id="GO:0016787">
    <property type="term" value="F:hydrolase activity"/>
    <property type="evidence" value="ECO:0007669"/>
    <property type="project" value="UniProtKB-KW"/>
</dbReference>
<dbReference type="Pfam" id="PF13359">
    <property type="entry name" value="DDE_Tnp_4"/>
    <property type="match status" value="1"/>
</dbReference>
<keyword evidence="11" id="KW-1185">Reference proteome</keyword>
<gene>
    <name evidence="10" type="ORF">SAY87_025847</name>
</gene>
<dbReference type="EMBL" id="JAXIOK010000020">
    <property type="protein sequence ID" value="KAK4746810.1"/>
    <property type="molecule type" value="Genomic_DNA"/>
</dbReference>
<evidence type="ECO:0000313" key="11">
    <source>
        <dbReference type="Proteomes" id="UP001345219"/>
    </source>
</evidence>
<reference evidence="10 11" key="1">
    <citation type="journal article" date="2023" name="Hortic Res">
        <title>Pangenome of water caltrop reveals structural variations and asymmetric subgenome divergence after allopolyploidization.</title>
        <authorList>
            <person name="Zhang X."/>
            <person name="Chen Y."/>
            <person name="Wang L."/>
            <person name="Yuan Y."/>
            <person name="Fang M."/>
            <person name="Shi L."/>
            <person name="Lu R."/>
            <person name="Comes H.P."/>
            <person name="Ma Y."/>
            <person name="Chen Y."/>
            <person name="Huang G."/>
            <person name="Zhou Y."/>
            <person name="Zheng Z."/>
            <person name="Qiu Y."/>
        </authorList>
    </citation>
    <scope>NUCLEOTIDE SEQUENCE [LARGE SCALE GENOMIC DNA]</scope>
    <source>
        <tissue evidence="10">Roots</tissue>
    </source>
</reference>
<evidence type="ECO:0000256" key="3">
    <source>
        <dbReference type="ARBA" id="ARBA00006958"/>
    </source>
</evidence>
<evidence type="ECO:0000259" key="9">
    <source>
        <dbReference type="Pfam" id="PF13359"/>
    </source>
</evidence>
<feature type="region of interest" description="Disordered" evidence="8">
    <location>
        <begin position="32"/>
        <end position="77"/>
    </location>
</feature>
<evidence type="ECO:0000256" key="4">
    <source>
        <dbReference type="ARBA" id="ARBA00022722"/>
    </source>
</evidence>
<feature type="compositionally biased region" description="Basic and acidic residues" evidence="8">
    <location>
        <begin position="55"/>
        <end position="72"/>
    </location>
</feature>
<organism evidence="10 11">
    <name type="scientific">Trapa incisa</name>
    <dbReference type="NCBI Taxonomy" id="236973"/>
    <lineage>
        <taxon>Eukaryota</taxon>
        <taxon>Viridiplantae</taxon>
        <taxon>Streptophyta</taxon>
        <taxon>Embryophyta</taxon>
        <taxon>Tracheophyta</taxon>
        <taxon>Spermatophyta</taxon>
        <taxon>Magnoliopsida</taxon>
        <taxon>eudicotyledons</taxon>
        <taxon>Gunneridae</taxon>
        <taxon>Pentapetalae</taxon>
        <taxon>rosids</taxon>
        <taxon>malvids</taxon>
        <taxon>Myrtales</taxon>
        <taxon>Lythraceae</taxon>
        <taxon>Trapa</taxon>
    </lineage>
</organism>